<accession>A0A978U9B9</accession>
<evidence type="ECO:0000313" key="1">
    <source>
        <dbReference type="EMBL" id="KAH7511153.1"/>
    </source>
</evidence>
<evidence type="ECO:0000313" key="2">
    <source>
        <dbReference type="Proteomes" id="UP000813462"/>
    </source>
</evidence>
<organism evidence="1 2">
    <name type="scientific">Ziziphus jujuba var. spinosa</name>
    <dbReference type="NCBI Taxonomy" id="714518"/>
    <lineage>
        <taxon>Eukaryota</taxon>
        <taxon>Viridiplantae</taxon>
        <taxon>Streptophyta</taxon>
        <taxon>Embryophyta</taxon>
        <taxon>Tracheophyta</taxon>
        <taxon>Spermatophyta</taxon>
        <taxon>Magnoliopsida</taxon>
        <taxon>eudicotyledons</taxon>
        <taxon>Gunneridae</taxon>
        <taxon>Pentapetalae</taxon>
        <taxon>rosids</taxon>
        <taxon>fabids</taxon>
        <taxon>Rosales</taxon>
        <taxon>Rhamnaceae</taxon>
        <taxon>Paliureae</taxon>
        <taxon>Ziziphus</taxon>
    </lineage>
</organism>
<dbReference type="Proteomes" id="UP000813462">
    <property type="component" value="Unassembled WGS sequence"/>
</dbReference>
<sequence length="111" mass="12169">MDLDELERNGSLKLSLARYTSWGGRLPHRPVEIVSAVLGSIGLSNVRNGSEAFDFRASSKANYYSLHRLHGAFGHSAAFSLGSLPSNVIPNSLTTLSQYLRRIRSEFDAMG</sequence>
<comment type="caution">
    <text evidence="1">The sequence shown here is derived from an EMBL/GenBank/DDBJ whole genome shotgun (WGS) entry which is preliminary data.</text>
</comment>
<proteinExistence type="predicted"/>
<gene>
    <name evidence="1" type="ORF">FEM48_ZijujUnG0040200</name>
</gene>
<protein>
    <submittedName>
        <fullName evidence="1">Uncharacterized protein</fullName>
    </submittedName>
</protein>
<name>A0A978U9B9_ZIZJJ</name>
<reference evidence="1" key="1">
    <citation type="journal article" date="2021" name="Front. Plant Sci.">
        <title>Chromosome-Scale Genome Assembly for Chinese Sour Jujube and Insights Into Its Genome Evolution and Domestication Signature.</title>
        <authorList>
            <person name="Shen L.-Y."/>
            <person name="Luo H."/>
            <person name="Wang X.-L."/>
            <person name="Wang X.-M."/>
            <person name="Qiu X.-J."/>
            <person name="Liu H."/>
            <person name="Zhou S.-S."/>
            <person name="Jia K.-H."/>
            <person name="Nie S."/>
            <person name="Bao Y.-T."/>
            <person name="Zhang R.-G."/>
            <person name="Yun Q.-Z."/>
            <person name="Chai Y.-H."/>
            <person name="Lu J.-Y."/>
            <person name="Li Y."/>
            <person name="Zhao S.-W."/>
            <person name="Mao J.-F."/>
            <person name="Jia S.-G."/>
            <person name="Mao Y.-M."/>
        </authorList>
    </citation>
    <scope>NUCLEOTIDE SEQUENCE</scope>
    <source>
        <strain evidence="1">AT0</strain>
        <tissue evidence="1">Leaf</tissue>
    </source>
</reference>
<dbReference type="AlphaFoldDB" id="A0A978U9B9"/>
<dbReference type="EMBL" id="JAEACU010000197">
    <property type="protein sequence ID" value="KAH7511153.1"/>
    <property type="molecule type" value="Genomic_DNA"/>
</dbReference>